<proteinExistence type="predicted"/>
<dbReference type="EMBL" id="ACEO02000002">
    <property type="protein sequence ID" value="EFC52997.1"/>
    <property type="molecule type" value="Genomic_DNA"/>
</dbReference>
<organism evidence="1 2">
    <name type="scientific">Neisseria subflava NJ9703</name>
    <dbReference type="NCBI Taxonomy" id="546268"/>
    <lineage>
        <taxon>Bacteria</taxon>
        <taxon>Pseudomonadati</taxon>
        <taxon>Pseudomonadota</taxon>
        <taxon>Betaproteobacteria</taxon>
        <taxon>Neisseriales</taxon>
        <taxon>Neisseriaceae</taxon>
        <taxon>Neisseria</taxon>
    </lineage>
</organism>
<reference evidence="1 2" key="1">
    <citation type="submission" date="2010-01" db="EMBL/GenBank/DDBJ databases">
        <authorList>
            <person name="Weinstock G."/>
            <person name="Sodergren E."/>
            <person name="Clifton S."/>
            <person name="Fulton L."/>
            <person name="Fulton B."/>
            <person name="Courtney L."/>
            <person name="Fronick C."/>
            <person name="Harrison M."/>
            <person name="Strong C."/>
            <person name="Farmer C."/>
            <person name="Delahaunty K."/>
            <person name="Markovic C."/>
            <person name="Hall O."/>
            <person name="Minx P."/>
            <person name="Tomlinson C."/>
            <person name="Mitreva M."/>
            <person name="Nelson J."/>
            <person name="Hou S."/>
            <person name="Wollam A."/>
            <person name="Pepin K.H."/>
            <person name="Johnson M."/>
            <person name="Bhonagiri V."/>
            <person name="Nash W.E."/>
            <person name="Warren W."/>
            <person name="Chinwalla A."/>
            <person name="Mardis E.R."/>
            <person name="Wilson R.K."/>
        </authorList>
    </citation>
    <scope>NUCLEOTIDE SEQUENCE [LARGE SCALE GENOMIC DNA]</scope>
    <source>
        <strain evidence="1 2">NJ9703</strain>
    </source>
</reference>
<name>A0A9W5ISH5_NEISU</name>
<evidence type="ECO:0000313" key="1">
    <source>
        <dbReference type="EMBL" id="EFC52997.1"/>
    </source>
</evidence>
<gene>
    <name evidence="1" type="ORF">NEISUBOT_03835</name>
</gene>
<dbReference type="AlphaFoldDB" id="A0A9W5ISH5"/>
<comment type="caution">
    <text evidence="1">The sequence shown here is derived from an EMBL/GenBank/DDBJ whole genome shotgun (WGS) entry which is preliminary data.</text>
</comment>
<accession>A0A9W5ISH5</accession>
<sequence length="43" mass="5142">MRHYFSQTYPYHNCEAIENTDKIKNASFKSRIFSSYPNPLITK</sequence>
<dbReference type="Proteomes" id="UP000004621">
    <property type="component" value="Unassembled WGS sequence"/>
</dbReference>
<evidence type="ECO:0000313" key="2">
    <source>
        <dbReference type="Proteomes" id="UP000004621"/>
    </source>
</evidence>
<protein>
    <submittedName>
        <fullName evidence="1">Uncharacterized protein</fullName>
    </submittedName>
</protein>